<accession>A0A498HUP9</accession>
<keyword evidence="3" id="KW-1185">Reference proteome</keyword>
<sequence length="114" mass="12646">MLQFTRLRGMTSSSAHFRSWIGSDIKLSHPAPGPHHIPGSTPPPRPRPHGFVSGNSHENFPVGHPSWDWSRTNSFNFGVLMEPEVSELPKGLVLGSDENTHIRLRGYTPLDNVS</sequence>
<dbReference type="AlphaFoldDB" id="A0A498HUP9"/>
<organism evidence="2 3">
    <name type="scientific">Malus domestica</name>
    <name type="common">Apple</name>
    <name type="synonym">Pyrus malus</name>
    <dbReference type="NCBI Taxonomy" id="3750"/>
    <lineage>
        <taxon>Eukaryota</taxon>
        <taxon>Viridiplantae</taxon>
        <taxon>Streptophyta</taxon>
        <taxon>Embryophyta</taxon>
        <taxon>Tracheophyta</taxon>
        <taxon>Spermatophyta</taxon>
        <taxon>Magnoliopsida</taxon>
        <taxon>eudicotyledons</taxon>
        <taxon>Gunneridae</taxon>
        <taxon>Pentapetalae</taxon>
        <taxon>rosids</taxon>
        <taxon>fabids</taxon>
        <taxon>Rosales</taxon>
        <taxon>Rosaceae</taxon>
        <taxon>Amygdaloideae</taxon>
        <taxon>Maleae</taxon>
        <taxon>Malus</taxon>
    </lineage>
</organism>
<evidence type="ECO:0000313" key="2">
    <source>
        <dbReference type="EMBL" id="RXH74500.1"/>
    </source>
</evidence>
<dbReference type="EMBL" id="RDQH01000341">
    <property type="protein sequence ID" value="RXH74500.1"/>
    <property type="molecule type" value="Genomic_DNA"/>
</dbReference>
<protein>
    <submittedName>
        <fullName evidence="2">Uncharacterized protein</fullName>
    </submittedName>
</protein>
<feature type="region of interest" description="Disordered" evidence="1">
    <location>
        <begin position="27"/>
        <end position="58"/>
    </location>
</feature>
<evidence type="ECO:0000313" key="3">
    <source>
        <dbReference type="Proteomes" id="UP000290289"/>
    </source>
</evidence>
<gene>
    <name evidence="2" type="ORF">DVH24_029221</name>
</gene>
<proteinExistence type="predicted"/>
<name>A0A498HUP9_MALDO</name>
<evidence type="ECO:0000256" key="1">
    <source>
        <dbReference type="SAM" id="MobiDB-lite"/>
    </source>
</evidence>
<reference evidence="2 3" key="1">
    <citation type="submission" date="2018-10" db="EMBL/GenBank/DDBJ databases">
        <title>A high-quality apple genome assembly.</title>
        <authorList>
            <person name="Hu J."/>
        </authorList>
    </citation>
    <scope>NUCLEOTIDE SEQUENCE [LARGE SCALE GENOMIC DNA]</scope>
    <source>
        <strain evidence="3">cv. HFTH1</strain>
        <tissue evidence="2">Young leaf</tissue>
    </source>
</reference>
<dbReference type="Proteomes" id="UP000290289">
    <property type="component" value="Chromosome 15"/>
</dbReference>
<feature type="compositionally biased region" description="Pro residues" evidence="1">
    <location>
        <begin position="31"/>
        <end position="45"/>
    </location>
</feature>
<comment type="caution">
    <text evidence="2">The sequence shown here is derived from an EMBL/GenBank/DDBJ whole genome shotgun (WGS) entry which is preliminary data.</text>
</comment>